<feature type="binding site" evidence="11">
    <location>
        <position position="197"/>
    </location>
    <ligand>
        <name>5-phospho-alpha-D-ribose 1-diphosphate</name>
        <dbReference type="ChEBI" id="CHEBI:58017"/>
    </ligand>
</feature>
<keyword evidence="8 11" id="KW-0460">Magnesium</keyword>
<feature type="domain" description="Phosphoribosyltransferase" evidence="12">
    <location>
        <begin position="5"/>
        <end position="205"/>
    </location>
</feature>
<dbReference type="CDD" id="cd06223">
    <property type="entry name" value="PRTases_typeI"/>
    <property type="match status" value="1"/>
</dbReference>
<dbReference type="HAMAP" id="MF_01218_B">
    <property type="entry name" value="Upp_B"/>
    <property type="match status" value="1"/>
</dbReference>
<dbReference type="GO" id="GO:0004845">
    <property type="term" value="F:uracil phosphoribosyltransferase activity"/>
    <property type="evidence" value="ECO:0007669"/>
    <property type="project" value="UniProtKB-EC"/>
</dbReference>
<dbReference type="NCBIfam" id="NF001097">
    <property type="entry name" value="PRK00129.1"/>
    <property type="match status" value="1"/>
</dbReference>
<evidence type="ECO:0000256" key="5">
    <source>
        <dbReference type="ARBA" id="ARBA00022676"/>
    </source>
</evidence>
<dbReference type="EMBL" id="JAUSWO010000001">
    <property type="protein sequence ID" value="MDQ0513727.1"/>
    <property type="molecule type" value="Genomic_DNA"/>
</dbReference>
<protein>
    <recommendedName>
        <fullName evidence="3 11">Uracil phosphoribosyltransferase</fullName>
        <ecNumber evidence="3 11">2.4.2.9</ecNumber>
    </recommendedName>
    <alternativeName>
        <fullName evidence="10 11">UMP pyrophosphorylase</fullName>
    </alternativeName>
    <alternativeName>
        <fullName evidence="11">UPRTase</fullName>
    </alternativeName>
</protein>
<dbReference type="Proteomes" id="UP001240643">
    <property type="component" value="Unassembled WGS sequence"/>
</dbReference>
<comment type="caution">
    <text evidence="13">The sequence shown here is derived from an EMBL/GenBank/DDBJ whole genome shotgun (WGS) entry which is preliminary data.</text>
</comment>
<evidence type="ECO:0000256" key="2">
    <source>
        <dbReference type="ARBA" id="ARBA00009516"/>
    </source>
</evidence>
<name>A0ABU0LYC8_9BACT</name>
<dbReference type="SUPFAM" id="SSF53271">
    <property type="entry name" value="PRTase-like"/>
    <property type="match status" value="1"/>
</dbReference>
<comment type="function">
    <text evidence="11">Catalyzes the conversion of uracil and 5-phospho-alpha-D-ribose 1-diphosphate (PRPP) to UMP and diphosphate.</text>
</comment>
<dbReference type="NCBIfam" id="TIGR01091">
    <property type="entry name" value="upp"/>
    <property type="match status" value="1"/>
</dbReference>
<feature type="binding site" evidence="11">
    <location>
        <position position="191"/>
    </location>
    <ligand>
        <name>uracil</name>
        <dbReference type="ChEBI" id="CHEBI:17568"/>
    </ligand>
</feature>
<evidence type="ECO:0000259" key="12">
    <source>
        <dbReference type="Pfam" id="PF14681"/>
    </source>
</evidence>
<keyword evidence="5 11" id="KW-0328">Glycosyltransferase</keyword>
<dbReference type="EC" id="2.4.2.9" evidence="3 11"/>
<dbReference type="InterPro" id="IPR034332">
    <property type="entry name" value="Upp_B"/>
</dbReference>
<comment type="catalytic activity">
    <reaction evidence="11">
        <text>UMP + diphosphate = 5-phospho-alpha-D-ribose 1-diphosphate + uracil</text>
        <dbReference type="Rhea" id="RHEA:13017"/>
        <dbReference type="ChEBI" id="CHEBI:17568"/>
        <dbReference type="ChEBI" id="CHEBI:33019"/>
        <dbReference type="ChEBI" id="CHEBI:57865"/>
        <dbReference type="ChEBI" id="CHEBI:58017"/>
        <dbReference type="EC" id="2.4.2.9"/>
    </reaction>
</comment>
<proteinExistence type="inferred from homology"/>
<dbReference type="Pfam" id="PF14681">
    <property type="entry name" value="UPRTase"/>
    <property type="match status" value="1"/>
</dbReference>
<keyword evidence="9 11" id="KW-0342">GTP-binding</keyword>
<keyword evidence="4 11" id="KW-0021">Allosteric enzyme</keyword>
<dbReference type="InterPro" id="IPR005765">
    <property type="entry name" value="UPRT"/>
</dbReference>
<evidence type="ECO:0000256" key="7">
    <source>
        <dbReference type="ARBA" id="ARBA00022741"/>
    </source>
</evidence>
<feature type="binding site" evidence="11">
    <location>
        <position position="101"/>
    </location>
    <ligand>
        <name>5-phospho-alpha-D-ribose 1-diphosphate</name>
        <dbReference type="ChEBI" id="CHEBI:58017"/>
    </ligand>
</feature>
<organism evidence="13 14">
    <name type="scientific">Mycoplasmoides fastidiosum</name>
    <dbReference type="NCBI Taxonomy" id="92758"/>
    <lineage>
        <taxon>Bacteria</taxon>
        <taxon>Bacillati</taxon>
        <taxon>Mycoplasmatota</taxon>
        <taxon>Mycoplasmoidales</taxon>
        <taxon>Mycoplasmoidaceae</taxon>
        <taxon>Mycoplasmoides</taxon>
    </lineage>
</organism>
<dbReference type="PANTHER" id="PTHR32315">
    <property type="entry name" value="ADENINE PHOSPHORIBOSYLTRANSFERASE"/>
    <property type="match status" value="1"/>
</dbReference>
<comment type="pathway">
    <text evidence="1 11">Pyrimidine metabolism; UMP biosynthesis via salvage pathway; UMP from uracil: step 1/1.</text>
</comment>
<dbReference type="Gene3D" id="3.40.50.2020">
    <property type="match status" value="1"/>
</dbReference>
<evidence type="ECO:0000313" key="13">
    <source>
        <dbReference type="EMBL" id="MDQ0513727.1"/>
    </source>
</evidence>
<evidence type="ECO:0000256" key="9">
    <source>
        <dbReference type="ARBA" id="ARBA00023134"/>
    </source>
</evidence>
<evidence type="ECO:0000256" key="4">
    <source>
        <dbReference type="ARBA" id="ARBA00022533"/>
    </source>
</evidence>
<comment type="similarity">
    <text evidence="2 11">Belongs to the UPRTase family.</text>
</comment>
<reference evidence="13" key="1">
    <citation type="submission" date="2023-07" db="EMBL/GenBank/DDBJ databases">
        <title>Genomic Encyclopedia of Type Strains, Phase IV (KMG-IV): sequencing the most valuable type-strain genomes for metagenomic binning, comparative biology and taxonomic classification.</title>
        <authorList>
            <person name="Goeker M."/>
        </authorList>
    </citation>
    <scope>NUCLEOTIDE SEQUENCE [LARGE SCALE GENOMIC DNA]</scope>
    <source>
        <strain evidence="13">DSM 21204</strain>
    </source>
</reference>
<sequence length="206" mass="22943">MHLIIDHPLIKDKLSRMRDEETSSVIFRNNLYEITQLIAYEATKNFLISPKEIQTPVAKTIGYRLKNEVVIVPILRAGLTMSDALLNLMPNSSIGHIGLYRDEKNLVPIKYYEKIPTNVKNSDVIICDPMIATANSIISAIEIIKTYQPLTISVIGLVAAPEGLTKLKQVHPDVKVFCAALDEKLNDKGYIVPGLGDAGDRLFKTK</sequence>
<dbReference type="InterPro" id="IPR050054">
    <property type="entry name" value="UPRTase/APRTase"/>
</dbReference>
<evidence type="ECO:0000256" key="6">
    <source>
        <dbReference type="ARBA" id="ARBA00022679"/>
    </source>
</evidence>
<comment type="cofactor">
    <cofactor evidence="11">
        <name>Mg(2+)</name>
        <dbReference type="ChEBI" id="CHEBI:18420"/>
    </cofactor>
    <text evidence="11">Binds 1 Mg(2+) ion per subunit. The magnesium is bound as Mg-PRPP.</text>
</comment>
<evidence type="ECO:0000256" key="10">
    <source>
        <dbReference type="ARBA" id="ARBA00031082"/>
    </source>
</evidence>
<evidence type="ECO:0000256" key="1">
    <source>
        <dbReference type="ARBA" id="ARBA00005180"/>
    </source>
</evidence>
<dbReference type="InterPro" id="IPR000836">
    <property type="entry name" value="PRTase_dom"/>
</dbReference>
<accession>A0ABU0LYC8</accession>
<dbReference type="PANTHER" id="PTHR32315:SF4">
    <property type="entry name" value="URACIL PHOSPHORIBOSYLTRANSFERASE, CHLOROPLASTIC"/>
    <property type="match status" value="1"/>
</dbReference>
<dbReference type="InterPro" id="IPR029057">
    <property type="entry name" value="PRTase-like"/>
</dbReference>
<evidence type="ECO:0000313" key="14">
    <source>
        <dbReference type="Proteomes" id="UP001240643"/>
    </source>
</evidence>
<evidence type="ECO:0000256" key="11">
    <source>
        <dbReference type="HAMAP-Rule" id="MF_01218"/>
    </source>
</evidence>
<dbReference type="RefSeq" id="WP_256547573.1">
    <property type="nucleotide sequence ID" value="NZ_CP101809.1"/>
</dbReference>
<evidence type="ECO:0000256" key="8">
    <source>
        <dbReference type="ARBA" id="ARBA00022842"/>
    </source>
</evidence>
<feature type="binding site" evidence="11">
    <location>
        <begin position="128"/>
        <end position="136"/>
    </location>
    <ligand>
        <name>5-phospho-alpha-D-ribose 1-diphosphate</name>
        <dbReference type="ChEBI" id="CHEBI:58017"/>
    </ligand>
</feature>
<keyword evidence="14" id="KW-1185">Reference proteome</keyword>
<evidence type="ECO:0000256" key="3">
    <source>
        <dbReference type="ARBA" id="ARBA00011894"/>
    </source>
</evidence>
<feature type="binding site" evidence="11">
    <location>
        <position position="76"/>
    </location>
    <ligand>
        <name>5-phospho-alpha-D-ribose 1-diphosphate</name>
        <dbReference type="ChEBI" id="CHEBI:58017"/>
    </ligand>
</feature>
<comment type="activity regulation">
    <text evidence="11">Allosterically activated by GTP.</text>
</comment>
<feature type="binding site" evidence="11">
    <location>
        <begin position="196"/>
        <end position="198"/>
    </location>
    <ligand>
        <name>uracil</name>
        <dbReference type="ChEBI" id="CHEBI:17568"/>
    </ligand>
</feature>
<keyword evidence="7 11" id="KW-0547">Nucleotide-binding</keyword>
<gene>
    <name evidence="11" type="primary">upp</name>
    <name evidence="13" type="ORF">J2Z62_000165</name>
</gene>
<keyword evidence="6 11" id="KW-0808">Transferase</keyword>